<dbReference type="PANTHER" id="PTHR45436">
    <property type="entry name" value="SENSOR HISTIDINE KINASE YKOH"/>
    <property type="match status" value="1"/>
</dbReference>
<protein>
    <recommendedName>
        <fullName evidence="3">histidine kinase</fullName>
        <ecNumber evidence="3">2.7.13.3</ecNumber>
    </recommendedName>
</protein>
<feature type="domain" description="Histidine kinase" evidence="13">
    <location>
        <begin position="299"/>
        <end position="519"/>
    </location>
</feature>
<dbReference type="Pfam" id="PF02518">
    <property type="entry name" value="HATPase_c"/>
    <property type="match status" value="1"/>
</dbReference>
<dbReference type="Gene3D" id="3.30.565.10">
    <property type="entry name" value="Histidine kinase-like ATPase, C-terminal domain"/>
    <property type="match status" value="1"/>
</dbReference>
<proteinExistence type="predicted"/>
<sequence length="545" mass="57058">MTRRLLLSYLSLAALVLLGLEIPLGFVYSRAERERIVNSANDEAESVAAYAALSLAADRQDELTERARHCAERIGGKVVIVDADGKLLASSHSLSDDEEQALSSQPEISAALRGRATTDVRTTTTGGVHYLSVAAPVGHAAADTDTDTDRGTDTGSITVVGSTTTTATATATATATRTVTRTGSGTGSDSGALTQGAVRVTLPTTMVHARVFAVWLLLALAGLAVLTGVAAVAFAFARWTGRPIRQLEEATHRLAEGGAATSVVVTSGPPEVRSLAAAFNTTAARLEHLLASQRAFAGEASHQLKTPLAALRLRLENLEPAIARHARPSLDAAVTETDRLARMVEGLLAMARLEEAAAIPAQVDLGAVCAERHRTWGPLFEREGVSLVLFAGVVGPVTAVPGAVEQILDNLLSNALRASPAHSTVTMELRLLVPARRALRDARPSWVDLHVTDEGPGMTPEQRARAFDRFWRAPGAPKGGTGLGLSLVQRLAHASGGEVALREAATGGLDAVVRLPSAEPPVHPHGHGFGGRPGQRRREAPPLPA</sequence>
<evidence type="ECO:0000256" key="12">
    <source>
        <dbReference type="SAM" id="Phobius"/>
    </source>
</evidence>
<comment type="catalytic activity">
    <reaction evidence="1">
        <text>ATP + protein L-histidine = ADP + protein N-phospho-L-histidine.</text>
        <dbReference type="EC" id="2.7.13.3"/>
    </reaction>
</comment>
<dbReference type="InterPro" id="IPR003594">
    <property type="entry name" value="HATPase_dom"/>
</dbReference>
<dbReference type="PRINTS" id="PR00344">
    <property type="entry name" value="BCTRLSENSOR"/>
</dbReference>
<keyword evidence="10 12" id="KW-0472">Membrane</keyword>
<evidence type="ECO:0000313" key="15">
    <source>
        <dbReference type="EMBL" id="MDX3130712.1"/>
    </source>
</evidence>
<dbReference type="InterPro" id="IPR004358">
    <property type="entry name" value="Sig_transdc_His_kin-like_C"/>
</dbReference>
<evidence type="ECO:0000259" key="14">
    <source>
        <dbReference type="PROSITE" id="PS50885"/>
    </source>
</evidence>
<dbReference type="InterPro" id="IPR036097">
    <property type="entry name" value="HisK_dim/P_sf"/>
</dbReference>
<dbReference type="GO" id="GO:0005886">
    <property type="term" value="C:plasma membrane"/>
    <property type="evidence" value="ECO:0007669"/>
    <property type="project" value="UniProtKB-SubCell"/>
</dbReference>
<evidence type="ECO:0000259" key="13">
    <source>
        <dbReference type="PROSITE" id="PS50109"/>
    </source>
</evidence>
<dbReference type="InterPro" id="IPR050428">
    <property type="entry name" value="TCS_sensor_his_kinase"/>
</dbReference>
<evidence type="ECO:0000256" key="9">
    <source>
        <dbReference type="ARBA" id="ARBA00023012"/>
    </source>
</evidence>
<evidence type="ECO:0000256" key="8">
    <source>
        <dbReference type="ARBA" id="ARBA00022989"/>
    </source>
</evidence>
<dbReference type="PROSITE" id="PS50885">
    <property type="entry name" value="HAMP"/>
    <property type="match status" value="1"/>
</dbReference>
<evidence type="ECO:0000256" key="10">
    <source>
        <dbReference type="ARBA" id="ARBA00023136"/>
    </source>
</evidence>
<dbReference type="PROSITE" id="PS50109">
    <property type="entry name" value="HIS_KIN"/>
    <property type="match status" value="1"/>
</dbReference>
<dbReference type="InterPro" id="IPR036890">
    <property type="entry name" value="HATPase_C_sf"/>
</dbReference>
<evidence type="ECO:0000256" key="11">
    <source>
        <dbReference type="SAM" id="MobiDB-lite"/>
    </source>
</evidence>
<feature type="domain" description="HAMP" evidence="14">
    <location>
        <begin position="238"/>
        <end position="291"/>
    </location>
</feature>
<evidence type="ECO:0000256" key="3">
    <source>
        <dbReference type="ARBA" id="ARBA00012438"/>
    </source>
</evidence>
<dbReference type="EC" id="2.7.13.3" evidence="3"/>
<accession>A0AAJ2PPA6</accession>
<feature type="region of interest" description="Disordered" evidence="11">
    <location>
        <begin position="517"/>
        <end position="545"/>
    </location>
</feature>
<dbReference type="AlphaFoldDB" id="A0AAJ2PPA6"/>
<organism evidence="15 16">
    <name type="scientific">Streptomyces europaeiscabiei</name>
    <dbReference type="NCBI Taxonomy" id="146819"/>
    <lineage>
        <taxon>Bacteria</taxon>
        <taxon>Bacillati</taxon>
        <taxon>Actinomycetota</taxon>
        <taxon>Actinomycetes</taxon>
        <taxon>Kitasatosporales</taxon>
        <taxon>Streptomycetaceae</taxon>
        <taxon>Streptomyces</taxon>
    </lineage>
</organism>
<dbReference type="SMART" id="SM00387">
    <property type="entry name" value="HATPase_c"/>
    <property type="match status" value="1"/>
</dbReference>
<dbReference type="SUPFAM" id="SSF158472">
    <property type="entry name" value="HAMP domain-like"/>
    <property type="match status" value="1"/>
</dbReference>
<comment type="caution">
    <text evidence="15">The sequence shown here is derived from an EMBL/GenBank/DDBJ whole genome shotgun (WGS) entry which is preliminary data.</text>
</comment>
<evidence type="ECO:0000313" key="16">
    <source>
        <dbReference type="Proteomes" id="UP001273589"/>
    </source>
</evidence>
<dbReference type="InterPro" id="IPR005467">
    <property type="entry name" value="His_kinase_dom"/>
</dbReference>
<dbReference type="Proteomes" id="UP001273589">
    <property type="component" value="Unassembled WGS sequence"/>
</dbReference>
<keyword evidence="9" id="KW-0902">Two-component regulatory system</keyword>
<dbReference type="GO" id="GO:0000155">
    <property type="term" value="F:phosphorelay sensor kinase activity"/>
    <property type="evidence" value="ECO:0007669"/>
    <property type="project" value="InterPro"/>
</dbReference>
<dbReference type="Pfam" id="PF00512">
    <property type="entry name" value="HisKA"/>
    <property type="match status" value="1"/>
</dbReference>
<dbReference type="Gene3D" id="6.10.340.10">
    <property type="match status" value="1"/>
</dbReference>
<keyword evidence="8 12" id="KW-1133">Transmembrane helix</keyword>
<dbReference type="CDD" id="cd06225">
    <property type="entry name" value="HAMP"/>
    <property type="match status" value="1"/>
</dbReference>
<dbReference type="SMART" id="SM00304">
    <property type="entry name" value="HAMP"/>
    <property type="match status" value="1"/>
</dbReference>
<dbReference type="CDD" id="cd00082">
    <property type="entry name" value="HisKA"/>
    <property type="match status" value="1"/>
</dbReference>
<feature type="compositionally biased region" description="Basic and acidic residues" evidence="11">
    <location>
        <begin position="536"/>
        <end position="545"/>
    </location>
</feature>
<evidence type="ECO:0000256" key="6">
    <source>
        <dbReference type="ARBA" id="ARBA00022692"/>
    </source>
</evidence>
<name>A0AAJ2PPA6_9ACTN</name>
<keyword evidence="6 12" id="KW-0812">Transmembrane</keyword>
<reference evidence="15" key="1">
    <citation type="journal article" date="2023" name="Microb. Genom.">
        <title>Mesoterricola silvestris gen. nov., sp. nov., Mesoterricola sediminis sp. nov., Geothrix oryzae sp. nov., Geothrix edaphica sp. nov., Geothrix rubra sp. nov., and Geothrix limicola sp. nov., six novel members of Acidobacteriota isolated from soils.</title>
        <authorList>
            <person name="Weisberg A.J."/>
            <person name="Pearce E."/>
            <person name="Kramer C.G."/>
            <person name="Chang J.H."/>
            <person name="Clarke C.R."/>
        </authorList>
    </citation>
    <scope>NUCLEOTIDE SEQUENCE</scope>
    <source>
        <strain evidence="15">ND06-05F</strain>
    </source>
</reference>
<dbReference type="InterPro" id="IPR003660">
    <property type="entry name" value="HAMP_dom"/>
</dbReference>
<comment type="subcellular location">
    <subcellularLocation>
        <location evidence="2">Cell membrane</location>
    </subcellularLocation>
</comment>
<keyword evidence="4" id="KW-0597">Phosphoprotein</keyword>
<feature type="transmembrane region" description="Helical" evidence="12">
    <location>
        <begin position="212"/>
        <end position="237"/>
    </location>
</feature>
<dbReference type="Pfam" id="PF00672">
    <property type="entry name" value="HAMP"/>
    <property type="match status" value="1"/>
</dbReference>
<dbReference type="PANTHER" id="PTHR45436:SF5">
    <property type="entry name" value="SENSOR HISTIDINE KINASE TRCS"/>
    <property type="match status" value="1"/>
</dbReference>
<dbReference type="InterPro" id="IPR003661">
    <property type="entry name" value="HisK_dim/P_dom"/>
</dbReference>
<evidence type="ECO:0000256" key="2">
    <source>
        <dbReference type="ARBA" id="ARBA00004236"/>
    </source>
</evidence>
<evidence type="ECO:0000256" key="7">
    <source>
        <dbReference type="ARBA" id="ARBA00022777"/>
    </source>
</evidence>
<dbReference type="EMBL" id="JARAWN010000060">
    <property type="protein sequence ID" value="MDX3130712.1"/>
    <property type="molecule type" value="Genomic_DNA"/>
</dbReference>
<dbReference type="SMART" id="SM00388">
    <property type="entry name" value="HisKA"/>
    <property type="match status" value="1"/>
</dbReference>
<dbReference type="Gene3D" id="1.10.287.130">
    <property type="match status" value="1"/>
</dbReference>
<dbReference type="RefSeq" id="WP_319691535.1">
    <property type="nucleotide sequence ID" value="NZ_JARAWN010000060.1"/>
</dbReference>
<evidence type="ECO:0000256" key="4">
    <source>
        <dbReference type="ARBA" id="ARBA00022553"/>
    </source>
</evidence>
<evidence type="ECO:0000256" key="1">
    <source>
        <dbReference type="ARBA" id="ARBA00000085"/>
    </source>
</evidence>
<dbReference type="SUPFAM" id="SSF47384">
    <property type="entry name" value="Homodimeric domain of signal transducing histidine kinase"/>
    <property type="match status" value="1"/>
</dbReference>
<gene>
    <name evidence="15" type="ORF">PV367_13130</name>
</gene>
<keyword evidence="7 15" id="KW-0418">Kinase</keyword>
<keyword evidence="5" id="KW-0808">Transferase</keyword>
<dbReference type="SUPFAM" id="SSF55874">
    <property type="entry name" value="ATPase domain of HSP90 chaperone/DNA topoisomerase II/histidine kinase"/>
    <property type="match status" value="1"/>
</dbReference>
<evidence type="ECO:0000256" key="5">
    <source>
        <dbReference type="ARBA" id="ARBA00022679"/>
    </source>
</evidence>